<feature type="region of interest" description="Disordered" evidence="1">
    <location>
        <begin position="1"/>
        <end position="28"/>
    </location>
</feature>
<dbReference type="EnsemblPlants" id="ONIVA01G24830.1">
    <property type="protein sequence ID" value="ONIVA01G24830.1"/>
    <property type="gene ID" value="ONIVA01G24830"/>
</dbReference>
<dbReference type="Gramene" id="ONIVA01G24830.1">
    <property type="protein sequence ID" value="ONIVA01G24830.1"/>
    <property type="gene ID" value="ONIVA01G24830"/>
</dbReference>
<dbReference type="Proteomes" id="UP000006591">
    <property type="component" value="Chromosome 1"/>
</dbReference>
<proteinExistence type="predicted"/>
<evidence type="ECO:0000313" key="3">
    <source>
        <dbReference type="Proteomes" id="UP000006591"/>
    </source>
</evidence>
<evidence type="ECO:0000313" key="2">
    <source>
        <dbReference type="EnsemblPlants" id="ONIVA01G24830.1"/>
    </source>
</evidence>
<organism evidence="2">
    <name type="scientific">Oryza nivara</name>
    <name type="common">Indian wild rice</name>
    <name type="synonym">Oryza sativa f. spontanea</name>
    <dbReference type="NCBI Taxonomy" id="4536"/>
    <lineage>
        <taxon>Eukaryota</taxon>
        <taxon>Viridiplantae</taxon>
        <taxon>Streptophyta</taxon>
        <taxon>Embryophyta</taxon>
        <taxon>Tracheophyta</taxon>
        <taxon>Spermatophyta</taxon>
        <taxon>Magnoliopsida</taxon>
        <taxon>Liliopsida</taxon>
        <taxon>Poales</taxon>
        <taxon>Poaceae</taxon>
        <taxon>BOP clade</taxon>
        <taxon>Oryzoideae</taxon>
        <taxon>Oryzeae</taxon>
        <taxon>Oryzinae</taxon>
        <taxon>Oryza</taxon>
    </lineage>
</organism>
<accession>A0A0E0FP61</accession>
<dbReference type="AlphaFoldDB" id="A0A0E0FP61"/>
<dbReference type="HOGENOM" id="CLU_145703_0_0_1"/>
<feature type="region of interest" description="Disordered" evidence="1">
    <location>
        <begin position="130"/>
        <end position="151"/>
    </location>
</feature>
<name>A0A0E0FP61_ORYNI</name>
<dbReference type="OMA" id="MACITNP"/>
<reference evidence="2" key="1">
    <citation type="submission" date="2015-04" db="UniProtKB">
        <authorList>
            <consortium name="EnsemblPlants"/>
        </authorList>
    </citation>
    <scope>IDENTIFICATION</scope>
    <source>
        <strain evidence="2">SL10</strain>
    </source>
</reference>
<reference evidence="2" key="2">
    <citation type="submission" date="2018-04" db="EMBL/GenBank/DDBJ databases">
        <title>OnivRS2 (Oryza nivara Reference Sequence Version 2).</title>
        <authorList>
            <person name="Zhang J."/>
            <person name="Kudrna D."/>
            <person name="Lee S."/>
            <person name="Talag J."/>
            <person name="Rajasekar S."/>
            <person name="Welchert J."/>
            <person name="Hsing Y.-I."/>
            <person name="Wing R.A."/>
        </authorList>
    </citation>
    <scope>NUCLEOTIDE SEQUENCE [LARGE SCALE GENOMIC DNA]</scope>
</reference>
<sequence>MACITNPSSSRSTTRGRGQEKPNTARIPSDAVQLGLCAQPTMVPETAVSSRSHVVFAHVDVLQHGEANEEALALLIDYLSSGNSPDAEGAPELATSRSVSFARTPWSPQSCDMCSNARTWSTSWRGLGPTPLTSFGAPEMELGGPNWREGR</sequence>
<protein>
    <submittedName>
        <fullName evidence="2">Uncharacterized protein</fullName>
    </submittedName>
</protein>
<evidence type="ECO:0000256" key="1">
    <source>
        <dbReference type="SAM" id="MobiDB-lite"/>
    </source>
</evidence>
<keyword evidence="3" id="KW-1185">Reference proteome</keyword>